<comment type="caution">
    <text evidence="1">The sequence shown here is derived from an EMBL/GenBank/DDBJ whole genome shotgun (WGS) entry which is preliminary data.</text>
</comment>
<protein>
    <submittedName>
        <fullName evidence="1">Sucrase/ferredoxin-like-domain-containing protein</fullName>
    </submittedName>
</protein>
<reference evidence="1" key="1">
    <citation type="submission" date="2023-03" db="EMBL/GenBank/DDBJ databases">
        <title>Massive genome expansion in bonnet fungi (Mycena s.s.) driven by repeated elements and novel gene families across ecological guilds.</title>
        <authorList>
            <consortium name="Lawrence Berkeley National Laboratory"/>
            <person name="Harder C.B."/>
            <person name="Miyauchi S."/>
            <person name="Viragh M."/>
            <person name="Kuo A."/>
            <person name="Thoen E."/>
            <person name="Andreopoulos B."/>
            <person name="Lu D."/>
            <person name="Skrede I."/>
            <person name="Drula E."/>
            <person name="Henrissat B."/>
            <person name="Morin E."/>
            <person name="Kohler A."/>
            <person name="Barry K."/>
            <person name="LaButti K."/>
            <person name="Morin E."/>
            <person name="Salamov A."/>
            <person name="Lipzen A."/>
            <person name="Mereny Z."/>
            <person name="Hegedus B."/>
            <person name="Baldrian P."/>
            <person name="Stursova M."/>
            <person name="Weitz H."/>
            <person name="Taylor A."/>
            <person name="Grigoriev I.V."/>
            <person name="Nagy L.G."/>
            <person name="Martin F."/>
            <person name="Kauserud H."/>
        </authorList>
    </citation>
    <scope>NUCLEOTIDE SEQUENCE</scope>
    <source>
        <strain evidence="1">CBHHK200</strain>
    </source>
</reference>
<dbReference type="AlphaFoldDB" id="A0AAD6X4K4"/>
<sequence>MSGLRKLKAWVLNHELNADNISARISASAVPVSSEACRTCSDPCEDGHGEYPSRFTVDMETQMLGSVRPFNRQVLISTGATDWAKEITSASGSLAAHVSGAYHGTAVPSSAHSDVPTVPGIFNASESSGISILNGSHASVSDDPSLETVLIFPDFVMIAGVPSSPKGAQLLCKTALDPRTPRVLGSNGTTFNTWVLPYSCVITFCSHKRRDNRCGISAPKLESAFTDSLNRRGWTVDTQLEHNIDPPLEKFPGSVEEKDAHVTDTLKTLQFAKKALILYNSHMGGHRYAGNCIASLLLLEPSVWYGRLTPHEVEAVITNTIEGGLILPPLLRGGVNLSKPGCKTLHDW</sequence>
<accession>A0AAD6X4K4</accession>
<dbReference type="EMBL" id="JARJCM010000077">
    <property type="protein sequence ID" value="KAJ7031944.1"/>
    <property type="molecule type" value="Genomic_DNA"/>
</dbReference>
<gene>
    <name evidence="1" type="ORF">C8F04DRAFT_959461</name>
</gene>
<evidence type="ECO:0000313" key="1">
    <source>
        <dbReference type="EMBL" id="KAJ7031944.1"/>
    </source>
</evidence>
<organism evidence="1 2">
    <name type="scientific">Mycena alexandri</name>
    <dbReference type="NCBI Taxonomy" id="1745969"/>
    <lineage>
        <taxon>Eukaryota</taxon>
        <taxon>Fungi</taxon>
        <taxon>Dikarya</taxon>
        <taxon>Basidiomycota</taxon>
        <taxon>Agaricomycotina</taxon>
        <taxon>Agaricomycetes</taxon>
        <taxon>Agaricomycetidae</taxon>
        <taxon>Agaricales</taxon>
        <taxon>Marasmiineae</taxon>
        <taxon>Mycenaceae</taxon>
        <taxon>Mycena</taxon>
    </lineage>
</organism>
<keyword evidence="2" id="KW-1185">Reference proteome</keyword>
<dbReference type="Pfam" id="PF06999">
    <property type="entry name" value="Suc_Fer-like"/>
    <property type="match status" value="1"/>
</dbReference>
<dbReference type="PANTHER" id="PTHR31902:SF14">
    <property type="entry name" value="ACTIN PATCHES DISTAL PROTEIN 1"/>
    <property type="match status" value="1"/>
</dbReference>
<dbReference type="InterPro" id="IPR036249">
    <property type="entry name" value="Thioredoxin-like_sf"/>
</dbReference>
<proteinExistence type="predicted"/>
<dbReference type="InterPro" id="IPR009737">
    <property type="entry name" value="Aim32/Apd1-like"/>
</dbReference>
<evidence type="ECO:0000313" key="2">
    <source>
        <dbReference type="Proteomes" id="UP001218188"/>
    </source>
</evidence>
<dbReference type="PANTHER" id="PTHR31902">
    <property type="entry name" value="ACTIN PATCHES DISTAL PROTEIN 1"/>
    <property type="match status" value="1"/>
</dbReference>
<dbReference type="Proteomes" id="UP001218188">
    <property type="component" value="Unassembled WGS sequence"/>
</dbReference>
<dbReference type="SUPFAM" id="SSF52833">
    <property type="entry name" value="Thioredoxin-like"/>
    <property type="match status" value="1"/>
</dbReference>
<name>A0AAD6X4K4_9AGAR</name>
<dbReference type="Gene3D" id="3.40.30.10">
    <property type="entry name" value="Glutaredoxin"/>
    <property type="match status" value="1"/>
</dbReference>